<sequence length="97" mass="11635">MDINDFKASQMRKMADLHNGLEIDMEEKTKQHLNKIFESIKFNAKNGKYSTVCELEKMQKYQDEIYSNILNNLMECGYKAEMRLYDFFPCNFIEISW</sequence>
<evidence type="ECO:0000313" key="1">
    <source>
        <dbReference type="EMBL" id="KPU45166.1"/>
    </source>
</evidence>
<dbReference type="AlphaFoldDB" id="A0A0P8YZ87"/>
<keyword evidence="2" id="KW-1185">Reference proteome</keyword>
<gene>
    <name evidence="1" type="ORF">OXPF_12930</name>
</gene>
<dbReference type="RefSeq" id="WP_054874381.1">
    <property type="nucleotide sequence ID" value="NZ_LKET01000027.1"/>
</dbReference>
<reference evidence="1 2" key="1">
    <citation type="submission" date="2015-09" db="EMBL/GenBank/DDBJ databases">
        <title>Genome sequence of Oxobacter pfennigii DSM 3222.</title>
        <authorList>
            <person name="Poehlein A."/>
            <person name="Bengelsdorf F.R."/>
            <person name="Schiel-Bengelsdorf B."/>
            <person name="Duerre P."/>
            <person name="Daniel R."/>
        </authorList>
    </citation>
    <scope>NUCLEOTIDE SEQUENCE [LARGE SCALE GENOMIC DNA]</scope>
    <source>
        <strain evidence="1 2">DSM 3222</strain>
    </source>
</reference>
<dbReference type="EMBL" id="LKET01000027">
    <property type="protein sequence ID" value="KPU45166.1"/>
    <property type="molecule type" value="Genomic_DNA"/>
</dbReference>
<proteinExistence type="predicted"/>
<name>A0A0P8YZ87_9CLOT</name>
<protein>
    <submittedName>
        <fullName evidence="1">Uncharacterized protein</fullName>
    </submittedName>
</protein>
<comment type="caution">
    <text evidence="1">The sequence shown here is derived from an EMBL/GenBank/DDBJ whole genome shotgun (WGS) entry which is preliminary data.</text>
</comment>
<accession>A0A0P8YZ87</accession>
<organism evidence="1 2">
    <name type="scientific">Oxobacter pfennigii</name>
    <dbReference type="NCBI Taxonomy" id="36849"/>
    <lineage>
        <taxon>Bacteria</taxon>
        <taxon>Bacillati</taxon>
        <taxon>Bacillota</taxon>
        <taxon>Clostridia</taxon>
        <taxon>Eubacteriales</taxon>
        <taxon>Clostridiaceae</taxon>
        <taxon>Oxobacter</taxon>
    </lineage>
</organism>
<evidence type="ECO:0000313" key="2">
    <source>
        <dbReference type="Proteomes" id="UP000050326"/>
    </source>
</evidence>
<dbReference type="Proteomes" id="UP000050326">
    <property type="component" value="Unassembled WGS sequence"/>
</dbReference>